<dbReference type="OrthoDB" id="9788959at2"/>
<dbReference type="RefSeq" id="WP_129061508.1">
    <property type="nucleotide sequence ID" value="NZ_NXIE01000003.1"/>
</dbReference>
<dbReference type="AlphaFoldDB" id="A0A4Q1B370"/>
<dbReference type="Gene3D" id="3.40.50.620">
    <property type="entry name" value="HUPs"/>
    <property type="match status" value="1"/>
</dbReference>
<sequence length="145" mass="16687">MFKNILVPLHLDYTDNHEKLFAGALEILDRDEGKLSLLYVNENKAHGSVYPIFDEENEKHYNHSAFVELKRIAKKHSLPEDKISFNIRDGSAHREILEEARRIKSDAIVMMATKPGLSSYFISSTPERVVRHAACSVFVIRLTEY</sequence>
<evidence type="ECO:0000313" key="2">
    <source>
        <dbReference type="EMBL" id="RXK12448.1"/>
    </source>
</evidence>
<dbReference type="SUPFAM" id="SSF52402">
    <property type="entry name" value="Adenine nucleotide alpha hydrolases-like"/>
    <property type="match status" value="1"/>
</dbReference>
<dbReference type="InterPro" id="IPR006016">
    <property type="entry name" value="UspA"/>
</dbReference>
<accession>A0A4Q1B370</accession>
<protein>
    <recommendedName>
        <fullName evidence="1">UspA domain-containing protein</fullName>
    </recommendedName>
</protein>
<name>A0A4Q1B370_9BACT</name>
<dbReference type="Pfam" id="PF00582">
    <property type="entry name" value="Usp"/>
    <property type="match status" value="1"/>
</dbReference>
<gene>
    <name evidence="2" type="ORF">CP965_07640</name>
</gene>
<comment type="caution">
    <text evidence="2">The sequence shown here is derived from an EMBL/GenBank/DDBJ whole genome shotgun (WGS) entry which is preliminary data.</text>
</comment>
<dbReference type="CDD" id="cd00293">
    <property type="entry name" value="USP-like"/>
    <property type="match status" value="1"/>
</dbReference>
<dbReference type="InterPro" id="IPR014729">
    <property type="entry name" value="Rossmann-like_a/b/a_fold"/>
</dbReference>
<dbReference type="EMBL" id="NXIE01000003">
    <property type="protein sequence ID" value="RXK12448.1"/>
    <property type="molecule type" value="Genomic_DNA"/>
</dbReference>
<proteinExistence type="predicted"/>
<organism evidence="2 3">
    <name type="scientific">Halarcobacter mediterraneus</name>
    <dbReference type="NCBI Taxonomy" id="2023153"/>
    <lineage>
        <taxon>Bacteria</taxon>
        <taxon>Pseudomonadati</taxon>
        <taxon>Campylobacterota</taxon>
        <taxon>Epsilonproteobacteria</taxon>
        <taxon>Campylobacterales</taxon>
        <taxon>Arcobacteraceae</taxon>
        <taxon>Halarcobacter</taxon>
    </lineage>
</organism>
<evidence type="ECO:0000259" key="1">
    <source>
        <dbReference type="Pfam" id="PF00582"/>
    </source>
</evidence>
<keyword evidence="3" id="KW-1185">Reference proteome</keyword>
<evidence type="ECO:0000313" key="3">
    <source>
        <dbReference type="Proteomes" id="UP000289718"/>
    </source>
</evidence>
<reference evidence="2 3" key="1">
    <citation type="submission" date="2017-09" db="EMBL/GenBank/DDBJ databases">
        <title>Genomics of the genus Arcobacter.</title>
        <authorList>
            <person name="Perez-Cataluna A."/>
            <person name="Figueras M.J."/>
            <person name="Salas-Masso N."/>
        </authorList>
    </citation>
    <scope>NUCLEOTIDE SEQUENCE [LARGE SCALE GENOMIC DNA]</scope>
    <source>
        <strain evidence="2 3">F156-34</strain>
    </source>
</reference>
<feature type="domain" description="UspA" evidence="1">
    <location>
        <begin position="1"/>
        <end position="141"/>
    </location>
</feature>
<dbReference type="Proteomes" id="UP000289718">
    <property type="component" value="Unassembled WGS sequence"/>
</dbReference>